<evidence type="ECO:0000313" key="3">
    <source>
        <dbReference type="WBParaSite" id="SSLN_0001315001-mRNA-1"/>
    </source>
</evidence>
<accession>A0A183T868</accession>
<name>A0A183T868_SCHSO</name>
<dbReference type="WBParaSite" id="SSLN_0001315001-mRNA-1">
    <property type="protein sequence ID" value="SSLN_0001315001-mRNA-1"/>
    <property type="gene ID" value="SSLN_0001315001"/>
</dbReference>
<evidence type="ECO:0000313" key="2">
    <source>
        <dbReference type="Proteomes" id="UP000275846"/>
    </source>
</evidence>
<evidence type="ECO:0000313" key="1">
    <source>
        <dbReference type="EMBL" id="VDL99053.1"/>
    </source>
</evidence>
<proteinExistence type="predicted"/>
<protein>
    <submittedName>
        <fullName evidence="3">Transposase</fullName>
    </submittedName>
</protein>
<dbReference type="AlphaFoldDB" id="A0A183T868"/>
<reference evidence="3" key="1">
    <citation type="submission" date="2016-06" db="UniProtKB">
        <authorList>
            <consortium name="WormBaseParasite"/>
        </authorList>
    </citation>
    <scope>IDENTIFICATION</scope>
</reference>
<keyword evidence="2" id="KW-1185">Reference proteome</keyword>
<dbReference type="Proteomes" id="UP000275846">
    <property type="component" value="Unassembled WGS sequence"/>
</dbReference>
<dbReference type="EMBL" id="UYSU01037447">
    <property type="protein sequence ID" value="VDL99053.1"/>
    <property type="molecule type" value="Genomic_DNA"/>
</dbReference>
<gene>
    <name evidence="1" type="ORF">SSLN_LOCUS12668</name>
</gene>
<organism evidence="3">
    <name type="scientific">Schistocephalus solidus</name>
    <name type="common">Tapeworm</name>
    <dbReference type="NCBI Taxonomy" id="70667"/>
    <lineage>
        <taxon>Eukaryota</taxon>
        <taxon>Metazoa</taxon>
        <taxon>Spiralia</taxon>
        <taxon>Lophotrochozoa</taxon>
        <taxon>Platyhelminthes</taxon>
        <taxon>Cestoda</taxon>
        <taxon>Eucestoda</taxon>
        <taxon>Diphyllobothriidea</taxon>
        <taxon>Diphyllobothriidae</taxon>
        <taxon>Schistocephalus</taxon>
    </lineage>
</organism>
<sequence>MFRVARCESDTIETRSHTETRKILRDYGKPEKLGLAGESTDGVVDQQVVALFGVIGSGSFQPGLTGLWQSSHPKAQLSLRRHD</sequence>
<reference evidence="1 2" key="2">
    <citation type="submission" date="2018-11" db="EMBL/GenBank/DDBJ databases">
        <authorList>
            <consortium name="Pathogen Informatics"/>
        </authorList>
    </citation>
    <scope>NUCLEOTIDE SEQUENCE [LARGE SCALE GENOMIC DNA]</scope>
    <source>
        <strain evidence="1 2">NST_G2</strain>
    </source>
</reference>